<organism evidence="1 2">
    <name type="scientific">Candidatus Nitrosotenuis uzonensis</name>
    <dbReference type="NCBI Taxonomy" id="1407055"/>
    <lineage>
        <taxon>Archaea</taxon>
        <taxon>Nitrososphaerota</taxon>
        <taxon>Candidatus Nitrosotenuis</taxon>
    </lineage>
</organism>
<protein>
    <submittedName>
        <fullName evidence="1">Uncharacterized protein</fullName>
    </submittedName>
</protein>
<name>A0A812F168_9ARCH</name>
<dbReference type="AlphaFoldDB" id="A0A812F168"/>
<evidence type="ECO:0000313" key="2">
    <source>
        <dbReference type="Proteomes" id="UP000655759"/>
    </source>
</evidence>
<sequence>MAMTNIKEKITSKPTKTILFAGLLVTILIPFSTMGYVEADNIKGKTIIKFEKSDSDIPLWEERKHLREVYSQLESESDKALIQKKIDQLSVRISQWYAERFDGDMYNLAREKQDLLGDVLRKERQEIGRESAFESLPWTGMGYDYVDNALEVTIDPKFFTEGNILKYIEKIRSIIGTEVNLTISPKTVATLDVVQTIDSPLKQFMEGIPINKIQCRNGLEFIIKSSNDFPACVTPETKEVLIERGWAKLI</sequence>
<gene>
    <name evidence="1" type="ORF">NUZ5A_50272</name>
</gene>
<accession>A0A812F168</accession>
<dbReference type="EMBL" id="CAJNAQ010000005">
    <property type="protein sequence ID" value="CAE6494334.1"/>
    <property type="molecule type" value="Genomic_DNA"/>
</dbReference>
<reference evidence="1" key="1">
    <citation type="submission" date="2021-02" db="EMBL/GenBank/DDBJ databases">
        <authorList>
            <person name="Han P."/>
        </authorList>
    </citation>
    <scope>NUCLEOTIDE SEQUENCE</scope>
    <source>
        <strain evidence="1">Candidatus Nitrosotenuis uzonensis 5A</strain>
    </source>
</reference>
<dbReference type="Proteomes" id="UP000655759">
    <property type="component" value="Unassembled WGS sequence"/>
</dbReference>
<evidence type="ECO:0000313" key="1">
    <source>
        <dbReference type="EMBL" id="CAE6494334.1"/>
    </source>
</evidence>
<proteinExistence type="predicted"/>
<comment type="caution">
    <text evidence="1">The sequence shown here is derived from an EMBL/GenBank/DDBJ whole genome shotgun (WGS) entry which is preliminary data.</text>
</comment>